<dbReference type="EMBL" id="FNPR01000003">
    <property type="protein sequence ID" value="SDY69012.1"/>
    <property type="molecule type" value="Genomic_DNA"/>
</dbReference>
<name>A0A1H3LX74_9RHOB</name>
<comment type="function">
    <text evidence="10 13">F(1)F(0) ATP synthase produces ATP from ADP in the presence of a proton or sodium gradient. F-type ATPases consist of two structural domains, F(1) containing the extramembraneous catalytic core and F(0) containing the membrane proton channel, linked together by a central stalk and a peripheral stalk. During catalysis, ATP synthesis in the catalytic domain of F(1) is coupled via a rotary mechanism of the central stalk subunits to proton translocation.</text>
</comment>
<evidence type="ECO:0000256" key="8">
    <source>
        <dbReference type="ARBA" id="ARBA00023136"/>
    </source>
</evidence>
<evidence type="ECO:0000256" key="16">
    <source>
        <dbReference type="SAM" id="SignalP"/>
    </source>
</evidence>
<dbReference type="Pfam" id="PF00430">
    <property type="entry name" value="ATP-synt_B"/>
    <property type="match status" value="1"/>
</dbReference>
<keyword evidence="9 13" id="KW-0066">ATP synthesis</keyword>
<dbReference type="STRING" id="576131.SAMN05444486_103231"/>
<evidence type="ECO:0000256" key="15">
    <source>
        <dbReference type="SAM" id="Coils"/>
    </source>
</evidence>
<comment type="subunit">
    <text evidence="13">F-type ATPases have 2 components, F(1) - the catalytic core - and F(0) - the membrane proton channel. F(1) has five subunits: alpha(3), beta(3), gamma(1), delta(1), epsilon(1). F(0) has three main subunits: a(1), b(2) and c(10-14). The alpha and beta chains form an alternating ring which encloses part of the gamma chain. F(1) is attached to F(0) by a central stalk formed by the gamma and epsilon chains, while a peripheral stalk is formed by the delta and b chains.</text>
</comment>
<dbReference type="GeneID" id="78125183"/>
<dbReference type="CDD" id="cd06503">
    <property type="entry name" value="ATP-synt_Fo_b"/>
    <property type="match status" value="1"/>
</dbReference>
<dbReference type="GO" id="GO:0046933">
    <property type="term" value="F:proton-transporting ATP synthase activity, rotational mechanism"/>
    <property type="evidence" value="ECO:0007669"/>
    <property type="project" value="UniProtKB-UniRule"/>
</dbReference>
<dbReference type="RefSeq" id="WP_089892291.1">
    <property type="nucleotide sequence ID" value="NZ_CALJFH010000013.1"/>
</dbReference>
<comment type="similarity">
    <text evidence="1 13 14">Belongs to the ATPase B chain family.</text>
</comment>
<keyword evidence="3 13" id="KW-0138">CF(0)</keyword>
<proteinExistence type="inferred from homology"/>
<dbReference type="NCBIfam" id="NF009989">
    <property type="entry name" value="PRK13455.1"/>
    <property type="match status" value="1"/>
</dbReference>
<feature type="signal peptide" evidence="16">
    <location>
        <begin position="1"/>
        <end position="18"/>
    </location>
</feature>
<evidence type="ECO:0000256" key="14">
    <source>
        <dbReference type="RuleBase" id="RU003848"/>
    </source>
</evidence>
<keyword evidence="7 13" id="KW-0406">Ion transport</keyword>
<keyword evidence="5 13" id="KW-0375">Hydrogen ion transport</keyword>
<dbReference type="InterPro" id="IPR002146">
    <property type="entry name" value="ATP_synth_b/b'su_bac/chlpt"/>
</dbReference>
<protein>
    <recommendedName>
        <fullName evidence="13">ATP synthase subunit b</fullName>
    </recommendedName>
    <alternativeName>
        <fullName evidence="13">ATP synthase F(0) sector subunit b</fullName>
    </alternativeName>
    <alternativeName>
        <fullName evidence="13">ATPase subunit I</fullName>
    </alternativeName>
    <alternativeName>
        <fullName evidence="13">F-type ATPase subunit b</fullName>
        <shortName evidence="13">F-ATPase subunit b</shortName>
    </alternativeName>
</protein>
<evidence type="ECO:0000256" key="11">
    <source>
        <dbReference type="ARBA" id="ARBA00025614"/>
    </source>
</evidence>
<organism evidence="17 18">
    <name type="scientific">Lentibacter algarum</name>
    <dbReference type="NCBI Taxonomy" id="576131"/>
    <lineage>
        <taxon>Bacteria</taxon>
        <taxon>Pseudomonadati</taxon>
        <taxon>Pseudomonadota</taxon>
        <taxon>Alphaproteobacteria</taxon>
        <taxon>Rhodobacterales</taxon>
        <taxon>Roseobacteraceae</taxon>
        <taxon>Lentibacter</taxon>
    </lineage>
</organism>
<evidence type="ECO:0000313" key="18">
    <source>
        <dbReference type="Proteomes" id="UP000199026"/>
    </source>
</evidence>
<evidence type="ECO:0000256" key="5">
    <source>
        <dbReference type="ARBA" id="ARBA00022781"/>
    </source>
</evidence>
<feature type="coiled-coil region" evidence="15">
    <location>
        <begin position="66"/>
        <end position="144"/>
    </location>
</feature>
<evidence type="ECO:0000256" key="1">
    <source>
        <dbReference type="ARBA" id="ARBA00005513"/>
    </source>
</evidence>
<evidence type="ECO:0000256" key="9">
    <source>
        <dbReference type="ARBA" id="ARBA00023310"/>
    </source>
</evidence>
<keyword evidence="8 13" id="KW-0472">Membrane</keyword>
<dbReference type="PANTHER" id="PTHR33445">
    <property type="entry name" value="ATP SYNTHASE SUBUNIT B', CHLOROPLASTIC"/>
    <property type="match status" value="1"/>
</dbReference>
<dbReference type="OrthoDB" id="8479836at2"/>
<dbReference type="GO" id="GO:0045259">
    <property type="term" value="C:proton-transporting ATP synthase complex"/>
    <property type="evidence" value="ECO:0007669"/>
    <property type="project" value="UniProtKB-KW"/>
</dbReference>
<feature type="chain" id="PRO_5011673635" description="ATP synthase subunit b" evidence="16">
    <location>
        <begin position="19"/>
        <end position="190"/>
    </location>
</feature>
<comment type="subcellular location">
    <subcellularLocation>
        <location evidence="13">Cell membrane</location>
        <topology evidence="13">Single-pass membrane protein</topology>
    </subcellularLocation>
    <subcellularLocation>
        <location evidence="12">Endomembrane system</location>
        <topology evidence="12">Single-pass membrane protein</topology>
    </subcellularLocation>
</comment>
<dbReference type="PANTHER" id="PTHR33445:SF1">
    <property type="entry name" value="ATP SYNTHASE SUBUNIT B"/>
    <property type="match status" value="1"/>
</dbReference>
<evidence type="ECO:0000256" key="3">
    <source>
        <dbReference type="ARBA" id="ARBA00022547"/>
    </source>
</evidence>
<evidence type="ECO:0000256" key="7">
    <source>
        <dbReference type="ARBA" id="ARBA00023065"/>
    </source>
</evidence>
<keyword evidence="2 13" id="KW-0813">Transport</keyword>
<dbReference type="InterPro" id="IPR050059">
    <property type="entry name" value="ATP_synthase_B_chain"/>
</dbReference>
<evidence type="ECO:0000256" key="6">
    <source>
        <dbReference type="ARBA" id="ARBA00022989"/>
    </source>
</evidence>
<evidence type="ECO:0000256" key="12">
    <source>
        <dbReference type="ARBA" id="ARBA00037847"/>
    </source>
</evidence>
<evidence type="ECO:0000256" key="13">
    <source>
        <dbReference type="HAMAP-Rule" id="MF_01398"/>
    </source>
</evidence>
<keyword evidence="16" id="KW-0732">Signal</keyword>
<keyword evidence="15" id="KW-0175">Coiled coil</keyword>
<evidence type="ECO:0000256" key="10">
    <source>
        <dbReference type="ARBA" id="ARBA00025198"/>
    </source>
</evidence>
<feature type="transmembrane region" description="Helical" evidence="13">
    <location>
        <begin position="28"/>
        <end position="52"/>
    </location>
</feature>
<gene>
    <name evidence="13" type="primary">atpF</name>
    <name evidence="17" type="ORF">SAMN05444486_103231</name>
</gene>
<dbReference type="GO" id="GO:0012505">
    <property type="term" value="C:endomembrane system"/>
    <property type="evidence" value="ECO:0007669"/>
    <property type="project" value="UniProtKB-SubCell"/>
</dbReference>
<dbReference type="GO" id="GO:0046961">
    <property type="term" value="F:proton-transporting ATPase activity, rotational mechanism"/>
    <property type="evidence" value="ECO:0007669"/>
    <property type="project" value="TreeGrafter"/>
</dbReference>
<reference evidence="17 18" key="1">
    <citation type="submission" date="2016-10" db="EMBL/GenBank/DDBJ databases">
        <authorList>
            <person name="de Groot N.N."/>
        </authorList>
    </citation>
    <scope>NUCLEOTIDE SEQUENCE [LARGE SCALE GENOMIC DNA]</scope>
    <source>
        <strain evidence="17 18">DSM 24677</strain>
    </source>
</reference>
<dbReference type="GO" id="GO:0005886">
    <property type="term" value="C:plasma membrane"/>
    <property type="evidence" value="ECO:0007669"/>
    <property type="project" value="UniProtKB-SubCell"/>
</dbReference>
<keyword evidence="13" id="KW-1003">Cell membrane</keyword>
<comment type="function">
    <text evidence="11">Component of the F(0) channel, it forms part of the peripheral stalk, linking F(1) to F(0). The b'-subunit is a diverged and duplicated form of b found in plants and photosynthetic bacteria.</text>
</comment>
<dbReference type="Proteomes" id="UP000199026">
    <property type="component" value="Unassembled WGS sequence"/>
</dbReference>
<evidence type="ECO:0000256" key="4">
    <source>
        <dbReference type="ARBA" id="ARBA00022692"/>
    </source>
</evidence>
<accession>A0A1H3LX74</accession>
<keyword evidence="6 13" id="KW-1133">Transmembrane helix</keyword>
<dbReference type="AlphaFoldDB" id="A0A1H3LX74"/>
<keyword evidence="4 13" id="KW-0812">Transmembrane</keyword>
<sequence length="190" mass="20518">MRKLSILLALTAASPAMAASKNPFSAYFWSFGNTDLIVAIAFFVFIGVLFYFKVPAMIGGMLDNRADTIKSELDEARALREEAQKVLADYERKQKEVQEQANRIIEAAKEEAAEAAVQAKADIKTSIARRLAAAEDRIASAEASAVKEVRDSAIVVAVAAARDVVAKQMTAASGNQLIDDAISQVESKLH</sequence>
<evidence type="ECO:0000256" key="2">
    <source>
        <dbReference type="ARBA" id="ARBA00022448"/>
    </source>
</evidence>
<evidence type="ECO:0000313" key="17">
    <source>
        <dbReference type="EMBL" id="SDY69012.1"/>
    </source>
</evidence>
<keyword evidence="18" id="KW-1185">Reference proteome</keyword>
<dbReference type="HAMAP" id="MF_01398">
    <property type="entry name" value="ATP_synth_b_bprime"/>
    <property type="match status" value="1"/>
</dbReference>